<dbReference type="GO" id="GO:0005615">
    <property type="term" value="C:extracellular space"/>
    <property type="evidence" value="ECO:0007669"/>
    <property type="project" value="InterPro"/>
</dbReference>
<name>A0A6J2KAL2_BOMMA</name>
<dbReference type="Gene3D" id="2.30.39.10">
    <property type="entry name" value="Alpha-1-antitrypsin, domain 1"/>
    <property type="match status" value="1"/>
</dbReference>
<feature type="chain" id="PRO_5026744352" evidence="5">
    <location>
        <begin position="17"/>
        <end position="424"/>
    </location>
</feature>
<reference evidence="8" key="1">
    <citation type="submission" date="2025-08" db="UniProtKB">
        <authorList>
            <consortium name="RefSeq"/>
        </authorList>
    </citation>
    <scope>IDENTIFICATION</scope>
    <source>
        <tissue evidence="8">Silk gland</tissue>
    </source>
</reference>
<dbReference type="PANTHER" id="PTHR11461">
    <property type="entry name" value="SERINE PROTEASE INHIBITOR, SERPIN"/>
    <property type="match status" value="1"/>
</dbReference>
<organism evidence="7 8">
    <name type="scientific">Bombyx mandarina</name>
    <name type="common">Wild silk moth</name>
    <name type="synonym">Wild silkworm</name>
    <dbReference type="NCBI Taxonomy" id="7092"/>
    <lineage>
        <taxon>Eukaryota</taxon>
        <taxon>Metazoa</taxon>
        <taxon>Ecdysozoa</taxon>
        <taxon>Arthropoda</taxon>
        <taxon>Hexapoda</taxon>
        <taxon>Insecta</taxon>
        <taxon>Pterygota</taxon>
        <taxon>Neoptera</taxon>
        <taxon>Endopterygota</taxon>
        <taxon>Lepidoptera</taxon>
        <taxon>Glossata</taxon>
        <taxon>Ditrysia</taxon>
        <taxon>Bombycoidea</taxon>
        <taxon>Bombycidae</taxon>
        <taxon>Bombycinae</taxon>
        <taxon>Bombyx</taxon>
    </lineage>
</organism>
<evidence type="ECO:0000313" key="7">
    <source>
        <dbReference type="Proteomes" id="UP000504629"/>
    </source>
</evidence>
<dbReference type="InterPro" id="IPR036186">
    <property type="entry name" value="Serpin_sf"/>
</dbReference>
<dbReference type="Gene3D" id="3.30.497.10">
    <property type="entry name" value="Antithrombin, subunit I, domain 2"/>
    <property type="match status" value="1"/>
</dbReference>
<proteinExistence type="inferred from homology"/>
<evidence type="ECO:0000256" key="2">
    <source>
        <dbReference type="ARBA" id="ARBA00022690"/>
    </source>
</evidence>
<accession>A0A6J2KAL2</accession>
<keyword evidence="2 8" id="KW-0646">Protease inhibitor</keyword>
<dbReference type="AlphaFoldDB" id="A0A6J2KAL2"/>
<dbReference type="SMART" id="SM00093">
    <property type="entry name" value="SERPIN"/>
    <property type="match status" value="1"/>
</dbReference>
<feature type="signal peptide" evidence="5">
    <location>
        <begin position="1"/>
        <end position="16"/>
    </location>
</feature>
<evidence type="ECO:0000256" key="1">
    <source>
        <dbReference type="ARBA" id="ARBA00009500"/>
    </source>
</evidence>
<keyword evidence="3 8" id="KW-0722">Serine protease inhibitor</keyword>
<keyword evidence="7" id="KW-1185">Reference proteome</keyword>
<dbReference type="Proteomes" id="UP000504629">
    <property type="component" value="Unplaced"/>
</dbReference>
<protein>
    <submittedName>
        <fullName evidence="8">Serine protease inhibitor 3/4-like</fullName>
    </submittedName>
</protein>
<dbReference type="OrthoDB" id="9518664at2759"/>
<sequence length="424" mass="49281">MVLIIVFILSLDFVHCQQRLTVTNYLESRLALDALKQSKNENMIVSTLPVRFSLCKLASVAKDDAKTELLSALGYKSDFMIKTCYTGIKEVLDFLKWSDLLMFNKIYVNYTDDIETKFIANSSSVYGVQVDRVGFNTPSSAISFINRWIEKATYSRIREILDYGDINQSTRMILISVAHFKATWEFPFDVRMTVDKIFHYQNKSTTKTPMMMKHNEFLYYDDKLNNLRVRDERAHSPPDVKRLLEPIDIYNVLTITLGSFGTYITYIMPDDQKGLPGLLEKLAKESNFVKNIKKMMTRTRMRIGLPRMKIKTTIDWIKPLRQLGVNQIFNETTLNFESILKSNSKIKNMFVNKVKQKLFLELDEMGVSRHRSPLDPEMMSQDRVMLGPGINVLEFILDRPFYFMVTLSLENVQHDLFNGVFYGP</sequence>
<evidence type="ECO:0000256" key="4">
    <source>
        <dbReference type="RuleBase" id="RU000411"/>
    </source>
</evidence>
<dbReference type="InterPro" id="IPR042178">
    <property type="entry name" value="Serpin_sf_1"/>
</dbReference>
<keyword evidence="5" id="KW-0732">Signal</keyword>
<dbReference type="PROSITE" id="PS00284">
    <property type="entry name" value="SERPIN"/>
    <property type="match status" value="1"/>
</dbReference>
<gene>
    <name evidence="8" type="primary">LOC114249809</name>
</gene>
<evidence type="ECO:0000259" key="6">
    <source>
        <dbReference type="SMART" id="SM00093"/>
    </source>
</evidence>
<evidence type="ECO:0000256" key="3">
    <source>
        <dbReference type="ARBA" id="ARBA00022900"/>
    </source>
</evidence>
<comment type="similarity">
    <text evidence="1 4">Belongs to the serpin family.</text>
</comment>
<dbReference type="RefSeq" id="XP_028039321.1">
    <property type="nucleotide sequence ID" value="XM_028183520.1"/>
</dbReference>
<evidence type="ECO:0000256" key="5">
    <source>
        <dbReference type="SAM" id="SignalP"/>
    </source>
</evidence>
<dbReference type="InterPro" id="IPR023796">
    <property type="entry name" value="Serpin_dom"/>
</dbReference>
<dbReference type="GeneID" id="114249809"/>
<dbReference type="InterPro" id="IPR042185">
    <property type="entry name" value="Serpin_sf_2"/>
</dbReference>
<evidence type="ECO:0000313" key="8">
    <source>
        <dbReference type="RefSeq" id="XP_028039321.1"/>
    </source>
</evidence>
<dbReference type="SUPFAM" id="SSF56574">
    <property type="entry name" value="Serpins"/>
    <property type="match status" value="1"/>
</dbReference>
<dbReference type="InterPro" id="IPR023795">
    <property type="entry name" value="Serpin_CS"/>
</dbReference>
<dbReference type="CTD" id="100190965"/>
<dbReference type="PANTHER" id="PTHR11461:SF211">
    <property type="entry name" value="GH10112P-RELATED"/>
    <property type="match status" value="1"/>
</dbReference>
<dbReference type="Pfam" id="PF00079">
    <property type="entry name" value="Serpin"/>
    <property type="match status" value="2"/>
</dbReference>
<dbReference type="GO" id="GO:0004867">
    <property type="term" value="F:serine-type endopeptidase inhibitor activity"/>
    <property type="evidence" value="ECO:0007669"/>
    <property type="project" value="UniProtKB-KW"/>
</dbReference>
<dbReference type="InterPro" id="IPR000215">
    <property type="entry name" value="Serpin_fam"/>
</dbReference>
<dbReference type="KEGG" id="bman:114249809"/>
<feature type="domain" description="Serpin" evidence="6">
    <location>
        <begin position="32"/>
        <end position="424"/>
    </location>
</feature>